<reference evidence="3" key="1">
    <citation type="submission" date="2016-02" db="EMBL/GenBank/DDBJ databases">
        <title>Draft genome sequence of Microdochium bolleyi, a fungal endophyte of beachgrass.</title>
        <authorList>
            <consortium name="DOE Joint Genome Institute"/>
            <person name="David A.S."/>
            <person name="May G."/>
            <person name="Haridas S."/>
            <person name="Lim J."/>
            <person name="Wang M."/>
            <person name="Labutti K."/>
            <person name="Lipzen A."/>
            <person name="Barry K."/>
            <person name="Grigoriev I.V."/>
        </authorList>
    </citation>
    <scope>NUCLEOTIDE SEQUENCE [LARGE SCALE GENOMIC DNA]</scope>
    <source>
        <strain evidence="3">J235TASD1</strain>
    </source>
</reference>
<evidence type="ECO:0000256" key="1">
    <source>
        <dbReference type="SAM" id="MobiDB-lite"/>
    </source>
</evidence>
<protein>
    <submittedName>
        <fullName evidence="2">Uncharacterized protein</fullName>
    </submittedName>
</protein>
<proteinExistence type="predicted"/>
<name>A0A136JBI3_9PEZI</name>
<feature type="region of interest" description="Disordered" evidence="1">
    <location>
        <begin position="171"/>
        <end position="199"/>
    </location>
</feature>
<organism evidence="2 3">
    <name type="scientific">Microdochium bolleyi</name>
    <dbReference type="NCBI Taxonomy" id="196109"/>
    <lineage>
        <taxon>Eukaryota</taxon>
        <taxon>Fungi</taxon>
        <taxon>Dikarya</taxon>
        <taxon>Ascomycota</taxon>
        <taxon>Pezizomycotina</taxon>
        <taxon>Sordariomycetes</taxon>
        <taxon>Xylariomycetidae</taxon>
        <taxon>Xylariales</taxon>
        <taxon>Microdochiaceae</taxon>
        <taxon>Microdochium</taxon>
    </lineage>
</organism>
<evidence type="ECO:0000313" key="3">
    <source>
        <dbReference type="Proteomes" id="UP000070501"/>
    </source>
</evidence>
<accession>A0A136JBI3</accession>
<dbReference type="AlphaFoldDB" id="A0A136JBI3"/>
<dbReference type="InParanoid" id="A0A136JBI3"/>
<evidence type="ECO:0000313" key="2">
    <source>
        <dbReference type="EMBL" id="KXJ94539.1"/>
    </source>
</evidence>
<keyword evidence="3" id="KW-1185">Reference proteome</keyword>
<gene>
    <name evidence="2" type="ORF">Micbo1qcDRAFT_173336</name>
</gene>
<dbReference type="EMBL" id="KQ964247">
    <property type="protein sequence ID" value="KXJ94539.1"/>
    <property type="molecule type" value="Genomic_DNA"/>
</dbReference>
<dbReference type="Proteomes" id="UP000070501">
    <property type="component" value="Unassembled WGS sequence"/>
</dbReference>
<sequence length="228" mass="25463">MTAANNRALYVQKQDCRREPRQQEYVEQGEYLEHGPIASEERRRDSRFSGAPGWLFPLGMFMQLFADNLLHRHGSKKVPKVSGLLGWIMESPQASFDESRGVSWHGIYLRRVTTSQTPAGMLEGKPLPICPARFGKPNTEQWPDEDDFVPPSGSRPPGVGVVHAAHEDPMTAFRNPSPMTPVHEVEKGAAAGREQPSPAWAGRTQEMMCTGWCCVDTMTHDLQVPRLA</sequence>